<evidence type="ECO:0000256" key="6">
    <source>
        <dbReference type="RuleBase" id="RU004469"/>
    </source>
</evidence>
<dbReference type="InterPro" id="IPR005928">
    <property type="entry name" value="6P-beta-galactosidase"/>
</dbReference>
<dbReference type="PROSITE" id="PS00653">
    <property type="entry name" value="GLYCOSYL_HYDROL_F1_2"/>
    <property type="match status" value="1"/>
</dbReference>
<feature type="active site" description="Nucleophile" evidence="4">
    <location>
        <position position="374"/>
    </location>
</feature>
<dbReference type="EC" id="3.2.1.85" evidence="6"/>
<dbReference type="Pfam" id="PF00232">
    <property type="entry name" value="Glyco_hydro_1"/>
    <property type="match status" value="1"/>
</dbReference>
<name>A0A242BE14_ENTFC</name>
<protein>
    <recommendedName>
        <fullName evidence="6">6-phospho-beta-galactosidase</fullName>
        <ecNumber evidence="6">3.2.1.85</ecNumber>
    </recommendedName>
</protein>
<gene>
    <name evidence="7" type="primary">lacG</name>
    <name evidence="9" type="ORF">A5810_001621</name>
    <name evidence="7" type="ORF">D9Z05_00635</name>
    <name evidence="8" type="ORF">DTX73_07820</name>
</gene>
<dbReference type="PANTHER" id="PTHR10353">
    <property type="entry name" value="GLYCOSYL HYDROLASE"/>
    <property type="match status" value="1"/>
</dbReference>
<reference evidence="7 11" key="3">
    <citation type="submission" date="2018-10" db="EMBL/GenBank/DDBJ databases">
        <title>Escaping from acidified nitrite in gastric host defense: Transcriptomic basis for resistance to free nitrous acid in Enterococcus faecalis.</title>
        <authorList>
            <person name="Yu Z."/>
            <person name="Shi D."/>
            <person name="Liu W."/>
            <person name="Meng F."/>
        </authorList>
    </citation>
    <scope>NUCLEOTIDE SEQUENCE [LARGE SCALE GENOMIC DNA]</scope>
    <source>
        <strain evidence="7 11">JE1</strain>
    </source>
</reference>
<proteinExistence type="inferred from homology"/>
<dbReference type="GO" id="GO:0033920">
    <property type="term" value="F:6-phospho-beta-galactosidase activity"/>
    <property type="evidence" value="ECO:0007669"/>
    <property type="project" value="UniProtKB-EC"/>
</dbReference>
<dbReference type="FunFam" id="3.20.20.80:FF:000004">
    <property type="entry name" value="Beta-glucosidase 6-phospho-beta-glucosidase"/>
    <property type="match status" value="1"/>
</dbReference>
<evidence type="ECO:0000256" key="3">
    <source>
        <dbReference type="ARBA" id="ARBA00023295"/>
    </source>
</evidence>
<evidence type="ECO:0000256" key="2">
    <source>
        <dbReference type="ARBA" id="ARBA00022801"/>
    </source>
</evidence>
<keyword evidence="3 5" id="KW-0326">Glycosidase</keyword>
<dbReference type="NCBIfam" id="TIGR01233">
    <property type="entry name" value="lacG"/>
    <property type="match status" value="1"/>
</dbReference>
<dbReference type="Proteomes" id="UP000275747">
    <property type="component" value="Chromosome"/>
</dbReference>
<comment type="similarity">
    <text evidence="1">Belongs to the glycosyl hydrolase 1 family.</text>
</comment>
<dbReference type="RefSeq" id="WP_002372537.1">
    <property type="nucleotide sequence ID" value="NZ_CABGQB010000007.1"/>
</dbReference>
<dbReference type="UniPathway" id="UPA00542">
    <property type="reaction ID" value="UER00605"/>
</dbReference>
<evidence type="ECO:0000313" key="9">
    <source>
        <dbReference type="EMBL" id="OTN93745.1"/>
    </source>
</evidence>
<dbReference type="Proteomes" id="UP000448762">
    <property type="component" value="Unassembled WGS sequence"/>
</dbReference>
<reference evidence="8 12" key="2">
    <citation type="submission" date="2018-07" db="EMBL/GenBank/DDBJ databases">
        <title>High quality draft genome sequencing of Enterococcus faecium exhibiting probiotic potential isolated from mucus of freshwater fish.</title>
        <authorList>
            <person name="El-Jeni R."/>
            <person name="Ghedira K."/>
            <person name="Abdelhak S."/>
            <person name="El-Bour M."/>
            <person name="Bouhaouala-Zahar B."/>
        </authorList>
    </citation>
    <scope>NUCLEOTIDE SEQUENCE [LARGE SCALE GENOMIC DNA]</scope>
    <source>
        <strain evidence="8 12">R.A73</strain>
    </source>
</reference>
<dbReference type="GO" id="GO:0005829">
    <property type="term" value="C:cytosol"/>
    <property type="evidence" value="ECO:0007669"/>
    <property type="project" value="TreeGrafter"/>
</dbReference>
<dbReference type="SUPFAM" id="SSF51445">
    <property type="entry name" value="(Trans)glycosidases"/>
    <property type="match status" value="1"/>
</dbReference>
<dbReference type="GO" id="GO:0019512">
    <property type="term" value="P:lactose catabolic process via tagatose-6-phosphate"/>
    <property type="evidence" value="ECO:0007669"/>
    <property type="project" value="InterPro"/>
</dbReference>
<keyword evidence="2 5" id="KW-0378">Hydrolase</keyword>
<evidence type="ECO:0000256" key="5">
    <source>
        <dbReference type="RuleBase" id="RU004468"/>
    </source>
</evidence>
<comment type="pathway">
    <text evidence="6">Carbohydrate metabolism; lactose degradation; D-galactose 6-phosphate and beta-D-glucose from lactose 6-phosphate: step 1/1.</text>
</comment>
<comment type="catalytic activity">
    <reaction evidence="6">
        <text>a 6-phospho-beta-D-galactoside + H2O = D-galactose 6-phosphate + an alcohol</text>
        <dbReference type="Rhea" id="RHEA:24568"/>
        <dbReference type="ChEBI" id="CHEBI:15377"/>
        <dbReference type="ChEBI" id="CHEBI:30879"/>
        <dbReference type="ChEBI" id="CHEBI:58534"/>
        <dbReference type="ChEBI" id="CHEBI:91004"/>
        <dbReference type="EC" id="3.2.1.85"/>
    </reaction>
</comment>
<dbReference type="EMBL" id="QOVC01000005">
    <property type="protein sequence ID" value="KAA0690758.1"/>
    <property type="molecule type" value="Genomic_DNA"/>
</dbReference>
<evidence type="ECO:0000313" key="8">
    <source>
        <dbReference type="EMBL" id="KAA0690758.1"/>
    </source>
</evidence>
<dbReference type="EMBL" id="NGKW01000003">
    <property type="protein sequence ID" value="OTN93745.1"/>
    <property type="molecule type" value="Genomic_DNA"/>
</dbReference>
<dbReference type="InterPro" id="IPR033132">
    <property type="entry name" value="GH_1_N_CS"/>
</dbReference>
<evidence type="ECO:0000313" key="12">
    <source>
        <dbReference type="Proteomes" id="UP000448762"/>
    </source>
</evidence>
<reference evidence="9 10" key="1">
    <citation type="submission" date="2017-05" db="EMBL/GenBank/DDBJ databases">
        <title>The Genome Sequence of Enterococcus faecium 7H8_DIV0219.</title>
        <authorList>
            <consortium name="The Broad Institute Genomics Platform"/>
            <consortium name="The Broad Institute Genomic Center for Infectious Diseases"/>
            <person name="Earl A."/>
            <person name="Manson A."/>
            <person name="Schwartman J."/>
            <person name="Gilmore M."/>
            <person name="Abouelleil A."/>
            <person name="Cao P."/>
            <person name="Chapman S."/>
            <person name="Cusick C."/>
            <person name="Shea T."/>
            <person name="Young S."/>
            <person name="Neafsey D."/>
            <person name="Nusbaum C."/>
            <person name="Birren B."/>
        </authorList>
    </citation>
    <scope>NUCLEOTIDE SEQUENCE [LARGE SCALE GENOMIC DNA]</scope>
    <source>
        <strain evidence="9 10">7H8_DIV0219</strain>
    </source>
</reference>
<dbReference type="AlphaFoldDB" id="A0A242BE14"/>
<dbReference type="PANTHER" id="PTHR10353:SF36">
    <property type="entry name" value="LP05116P"/>
    <property type="match status" value="1"/>
</dbReference>
<dbReference type="InterPro" id="IPR001360">
    <property type="entry name" value="Glyco_hydro_1"/>
</dbReference>
<organism evidence="9 10">
    <name type="scientific">Enterococcus faecium</name>
    <name type="common">Streptococcus faecium</name>
    <dbReference type="NCBI Taxonomy" id="1352"/>
    <lineage>
        <taxon>Bacteria</taxon>
        <taxon>Bacillati</taxon>
        <taxon>Bacillota</taxon>
        <taxon>Bacilli</taxon>
        <taxon>Lactobacillales</taxon>
        <taxon>Enterococcaceae</taxon>
        <taxon>Enterococcus</taxon>
    </lineage>
</organism>
<dbReference type="Gene3D" id="3.20.20.80">
    <property type="entry name" value="Glycosidases"/>
    <property type="match status" value="1"/>
</dbReference>
<dbReference type="EMBL" id="CP033041">
    <property type="protein sequence ID" value="AYM71868.1"/>
    <property type="molecule type" value="Genomic_DNA"/>
</dbReference>
<evidence type="ECO:0000313" key="11">
    <source>
        <dbReference type="Proteomes" id="UP000275747"/>
    </source>
</evidence>
<evidence type="ECO:0000256" key="1">
    <source>
        <dbReference type="ARBA" id="ARBA00010838"/>
    </source>
</evidence>
<dbReference type="InterPro" id="IPR018120">
    <property type="entry name" value="Glyco_hydro_1_AS"/>
</dbReference>
<evidence type="ECO:0000313" key="7">
    <source>
        <dbReference type="EMBL" id="AYM71868.1"/>
    </source>
</evidence>
<dbReference type="InterPro" id="IPR017853">
    <property type="entry name" value="GH"/>
</dbReference>
<evidence type="ECO:0000313" key="10">
    <source>
        <dbReference type="Proteomes" id="UP000194885"/>
    </source>
</evidence>
<accession>A0A242BE14</accession>
<dbReference type="GO" id="GO:0008422">
    <property type="term" value="F:beta-glucosidase activity"/>
    <property type="evidence" value="ECO:0007669"/>
    <property type="project" value="TreeGrafter"/>
</dbReference>
<sequence length="467" mass="54010">MNKFPEHFVFGAATAAFQAEGALLEGNRGKNYWDDYLKEQGMFDPSLASDFYHKYPEDLEFCRAFGINGLRISIAWSRIFPSGVGKFDPSGVQFYHKLIDECIANGVEPFVTLHHFDTPLSLFEKGDWLSQETIIAYVDFAEFCFKEYGNKVNYWITFNEPWSVVAGQYIIGHFPPNIKYDLPKAIQAMHNMMVAHAKVVEKYKKAECLGEIGIVHILESKYGITNHLEDERSARKEHILANQFLLDATYRGYYAEDTLESIEEILRENEGVLKTTREEFEILAYAADQIDFIGVNYYASHFVKAYIGESTIHHNGTGEKGSSRFALKGVGERVNNPEVPTTDWDWPIYPQGLEDMLVFIKERYPNYKKIYVTENGMGEKDVLCDKQVQDDSRIAYIFVHLKAILKAIERGVNVEGYFVWSLMDVFSWTNGYKKRYGLFYVDFKNQNRYAKKSAYWYKKISNSKLLE</sequence>
<dbReference type="Proteomes" id="UP000194885">
    <property type="component" value="Unassembled WGS sequence"/>
</dbReference>
<evidence type="ECO:0000256" key="4">
    <source>
        <dbReference type="PROSITE-ProRule" id="PRU10055"/>
    </source>
</evidence>
<dbReference type="PRINTS" id="PR00131">
    <property type="entry name" value="GLHYDRLASE1"/>
</dbReference>
<dbReference type="PROSITE" id="PS00572">
    <property type="entry name" value="GLYCOSYL_HYDROL_F1_1"/>
    <property type="match status" value="1"/>
</dbReference>
<dbReference type="NCBIfam" id="NF010036">
    <property type="entry name" value="PRK13511.1"/>
    <property type="match status" value="1"/>
</dbReference>